<dbReference type="Gene3D" id="1.10.630.10">
    <property type="entry name" value="Cytochrome P450"/>
    <property type="match status" value="1"/>
</dbReference>
<dbReference type="OrthoDB" id="1103324at2759"/>
<dbReference type="STRING" id="1263082.A0A068RTM4"/>
<dbReference type="GO" id="GO:0004497">
    <property type="term" value="F:monooxygenase activity"/>
    <property type="evidence" value="ECO:0007669"/>
    <property type="project" value="InterPro"/>
</dbReference>
<organism evidence="5 6">
    <name type="scientific">Lichtheimia corymbifera JMRC:FSU:9682</name>
    <dbReference type="NCBI Taxonomy" id="1263082"/>
    <lineage>
        <taxon>Eukaryota</taxon>
        <taxon>Fungi</taxon>
        <taxon>Fungi incertae sedis</taxon>
        <taxon>Mucoromycota</taxon>
        <taxon>Mucoromycotina</taxon>
        <taxon>Mucoromycetes</taxon>
        <taxon>Mucorales</taxon>
        <taxon>Lichtheimiaceae</taxon>
        <taxon>Lichtheimia</taxon>
    </lineage>
</organism>
<dbReference type="GO" id="GO:0020037">
    <property type="term" value="F:heme binding"/>
    <property type="evidence" value="ECO:0007669"/>
    <property type="project" value="InterPro"/>
</dbReference>
<protein>
    <submittedName>
        <fullName evidence="5">Cytochrome p450</fullName>
    </submittedName>
</protein>
<sequence length="531" mass="59803">MDFNKIIDSVGSAVNANKEQLKPIVGIAAATSVALYTAYALRKSKSAVPNGLKEVPTVPEGSVPYFGHLLAMGELPALKITEWHKKYGPIIRVNFGVQSWVMISDPYIAHELFSTKGSVTSGRPWQLYSHQYYAPGQRGVAFPNPGKRWKKTRTAALEVLAPKNVERLSDVMTQEADYIVKYLLSASLANGSVDLVKPLQFSSMNVIMQASLGMRAESPRDPLFRDMIHVIDRGMKFAGPAEDMSSFLPILSVMDVIYRKKSRLNNYIEKERTPLLRRLIKESLDSGKECLAKWLYEYKDDEDIDDYTILVTLNDIIGGGADTTAVTLAWFMSILCHHPDVQERLRAEVDAFISTHKRYPTFSERDNFPYLISVQKECIRFRPTTHFGVLHQATDDVETRGYYIPKGTVMASNMHAMHQNPDAFSDPDKFIPERFMNNIKTMSSSANSGIDNRDQYNFGWGRCICPGIYLAESEMFYVLTRLFAKAVIKPKLDDQGKPVYPTLEGARDAGLVMQPPMCDIRLVERTDAIPI</sequence>
<dbReference type="InterPro" id="IPR002401">
    <property type="entry name" value="Cyt_P450_E_grp-I"/>
</dbReference>
<dbReference type="AlphaFoldDB" id="A0A068RTM4"/>
<accession>A0A068RTM4</accession>
<evidence type="ECO:0000313" key="5">
    <source>
        <dbReference type="EMBL" id="CDH53384.1"/>
    </source>
</evidence>
<dbReference type="PANTHER" id="PTHR46300">
    <property type="entry name" value="P450, PUTATIVE (EUROFUNG)-RELATED-RELATED"/>
    <property type="match status" value="1"/>
</dbReference>
<feature type="binding site" description="axial binding residue" evidence="4">
    <location>
        <position position="465"/>
    </location>
    <ligand>
        <name>heme</name>
        <dbReference type="ChEBI" id="CHEBI:30413"/>
    </ligand>
    <ligandPart>
        <name>Fe</name>
        <dbReference type="ChEBI" id="CHEBI:18248"/>
    </ligandPart>
</feature>
<keyword evidence="6" id="KW-1185">Reference proteome</keyword>
<dbReference type="SUPFAM" id="SSF48264">
    <property type="entry name" value="Cytochrome P450"/>
    <property type="match status" value="1"/>
</dbReference>
<dbReference type="PRINTS" id="PR00385">
    <property type="entry name" value="P450"/>
</dbReference>
<gene>
    <name evidence="5" type="ORF">LCOR_04740.1</name>
</gene>
<dbReference type="VEuPathDB" id="FungiDB:LCOR_04740.1"/>
<keyword evidence="1 4" id="KW-0479">Metal-binding</keyword>
<dbReference type="PANTHER" id="PTHR46300:SF11">
    <property type="entry name" value="OXIDOREDUCTASE, PUTATIVE-RELATED"/>
    <property type="match status" value="1"/>
</dbReference>
<evidence type="ECO:0000256" key="3">
    <source>
        <dbReference type="ARBA" id="ARBA00023004"/>
    </source>
</evidence>
<evidence type="ECO:0000256" key="4">
    <source>
        <dbReference type="PIRSR" id="PIRSR602401-1"/>
    </source>
</evidence>
<evidence type="ECO:0000256" key="1">
    <source>
        <dbReference type="ARBA" id="ARBA00022723"/>
    </source>
</evidence>
<keyword evidence="3 4" id="KW-0408">Iron</keyword>
<proteinExistence type="predicted"/>
<keyword evidence="4" id="KW-0349">Heme</keyword>
<dbReference type="PRINTS" id="PR00463">
    <property type="entry name" value="EP450I"/>
</dbReference>
<comment type="cofactor">
    <cofactor evidence="4">
        <name>heme</name>
        <dbReference type="ChEBI" id="CHEBI:30413"/>
    </cofactor>
</comment>
<evidence type="ECO:0000256" key="2">
    <source>
        <dbReference type="ARBA" id="ARBA00023002"/>
    </source>
</evidence>
<dbReference type="InterPro" id="IPR050364">
    <property type="entry name" value="Cytochrome_P450_fung"/>
</dbReference>
<reference evidence="5" key="1">
    <citation type="submission" date="2013-08" db="EMBL/GenBank/DDBJ databases">
        <title>Gene expansion shapes genome architecture in the human pathogen Lichtheimia corymbifera: an evolutionary genomics analysis in the ancient terrestrial Mucorales (Mucoromycotina).</title>
        <authorList>
            <person name="Schwartze V.U."/>
            <person name="Winter S."/>
            <person name="Shelest E."/>
            <person name="Marcet-Houben M."/>
            <person name="Horn F."/>
            <person name="Wehner S."/>
            <person name="Hoffmann K."/>
            <person name="Riege K."/>
            <person name="Sammeth M."/>
            <person name="Nowrousian M."/>
            <person name="Valiante V."/>
            <person name="Linde J."/>
            <person name="Jacobsen I.D."/>
            <person name="Marz M."/>
            <person name="Brakhage A.A."/>
            <person name="Gabaldon T."/>
            <person name="Bocker S."/>
            <person name="Voigt K."/>
        </authorList>
    </citation>
    <scope>NUCLEOTIDE SEQUENCE [LARGE SCALE GENOMIC DNA]</scope>
    <source>
        <strain evidence="5">FSU 9682</strain>
    </source>
</reference>
<evidence type="ECO:0000313" key="6">
    <source>
        <dbReference type="Proteomes" id="UP000027586"/>
    </source>
</evidence>
<dbReference type="EMBL" id="CBTN010000017">
    <property type="protein sequence ID" value="CDH53384.1"/>
    <property type="molecule type" value="Genomic_DNA"/>
</dbReference>
<keyword evidence="2" id="KW-0560">Oxidoreductase</keyword>
<dbReference type="GO" id="GO:0005506">
    <property type="term" value="F:iron ion binding"/>
    <property type="evidence" value="ECO:0007669"/>
    <property type="project" value="InterPro"/>
</dbReference>
<dbReference type="Proteomes" id="UP000027586">
    <property type="component" value="Unassembled WGS sequence"/>
</dbReference>
<dbReference type="InterPro" id="IPR001128">
    <property type="entry name" value="Cyt_P450"/>
</dbReference>
<dbReference type="Pfam" id="PF00067">
    <property type="entry name" value="p450"/>
    <property type="match status" value="1"/>
</dbReference>
<dbReference type="InterPro" id="IPR036396">
    <property type="entry name" value="Cyt_P450_sf"/>
</dbReference>
<comment type="caution">
    <text evidence="5">The sequence shown here is derived from an EMBL/GenBank/DDBJ whole genome shotgun (WGS) entry which is preliminary data.</text>
</comment>
<dbReference type="GO" id="GO:0016705">
    <property type="term" value="F:oxidoreductase activity, acting on paired donors, with incorporation or reduction of molecular oxygen"/>
    <property type="evidence" value="ECO:0007669"/>
    <property type="project" value="InterPro"/>
</dbReference>
<name>A0A068RTM4_9FUNG</name>